<proteinExistence type="predicted"/>
<reference evidence="1" key="1">
    <citation type="submission" date="2024-07" db="EMBL/GenBank/DDBJ databases">
        <title>Identification and characteristics of an arsenic-resistant bacterial isolate, which belongs to a novel species.</title>
        <authorList>
            <person name="Juszczyk A."/>
            <person name="Kowalczyk A."/>
            <person name="Was K."/>
            <person name="Kosowicz W."/>
            <person name="Budzyn A."/>
            <person name="Latowski D."/>
        </authorList>
    </citation>
    <scope>NUCLEOTIDE SEQUENCE</scope>
    <source>
        <strain evidence="1">As8PL</strain>
    </source>
</reference>
<gene>
    <name evidence="1" type="ORF">AB3N04_01555</name>
</gene>
<dbReference type="AlphaFoldDB" id="A0AB39BUH4"/>
<sequence>MSKALLILFFLMIGFTVFFMSEMKDEAFTDMQENSPISVKSEISA</sequence>
<dbReference type="RefSeq" id="WP_368504402.1">
    <property type="nucleotide sequence ID" value="NZ_CP162551.1"/>
</dbReference>
<organism evidence="1">
    <name type="scientific">Alkalihalophilus sp. As8PL</name>
    <dbReference type="NCBI Taxonomy" id="3237103"/>
    <lineage>
        <taxon>Bacteria</taxon>
        <taxon>Bacillati</taxon>
        <taxon>Bacillota</taxon>
        <taxon>Bacilli</taxon>
        <taxon>Bacillales</taxon>
        <taxon>Bacillaceae</taxon>
        <taxon>Alkalihalophilus</taxon>
    </lineage>
</organism>
<evidence type="ECO:0000313" key="1">
    <source>
        <dbReference type="EMBL" id="XDI37021.1"/>
    </source>
</evidence>
<protein>
    <submittedName>
        <fullName evidence="1">Uncharacterized protein</fullName>
    </submittedName>
</protein>
<dbReference type="EMBL" id="CP162551">
    <property type="protein sequence ID" value="XDI37021.1"/>
    <property type="molecule type" value="Genomic_DNA"/>
</dbReference>
<accession>A0AB39BUH4</accession>
<name>A0AB39BUH4_9BACI</name>